<sequence length="108" mass="11826">MHKASTSRMKPITPPRNHSSTSSSRQYYDPLSPGAIPGGIDWKVSMMMMVVAAGKDSYWNSGGGAGGDIEILEELEGWNLGSMKKDESAGDDMFRLLAIFFSDLMITY</sequence>
<protein>
    <submittedName>
        <fullName evidence="2">Uncharacterized protein</fullName>
    </submittedName>
</protein>
<dbReference type="EMBL" id="PJQY01003702">
    <property type="protein sequence ID" value="PQM35190.1"/>
    <property type="molecule type" value="Genomic_DNA"/>
</dbReference>
<accession>A0A314UD32</accession>
<organism evidence="2 3">
    <name type="scientific">Prunus yedoensis var. nudiflora</name>
    <dbReference type="NCBI Taxonomy" id="2094558"/>
    <lineage>
        <taxon>Eukaryota</taxon>
        <taxon>Viridiplantae</taxon>
        <taxon>Streptophyta</taxon>
        <taxon>Embryophyta</taxon>
        <taxon>Tracheophyta</taxon>
        <taxon>Spermatophyta</taxon>
        <taxon>Magnoliopsida</taxon>
        <taxon>eudicotyledons</taxon>
        <taxon>Gunneridae</taxon>
        <taxon>Pentapetalae</taxon>
        <taxon>rosids</taxon>
        <taxon>fabids</taxon>
        <taxon>Rosales</taxon>
        <taxon>Rosaceae</taxon>
        <taxon>Amygdaloideae</taxon>
        <taxon>Amygdaleae</taxon>
        <taxon>Prunus</taxon>
    </lineage>
</organism>
<feature type="region of interest" description="Disordered" evidence="1">
    <location>
        <begin position="1"/>
        <end position="30"/>
    </location>
</feature>
<comment type="caution">
    <text evidence="2">The sequence shown here is derived from an EMBL/GenBank/DDBJ whole genome shotgun (WGS) entry which is preliminary data.</text>
</comment>
<evidence type="ECO:0000313" key="3">
    <source>
        <dbReference type="Proteomes" id="UP000250321"/>
    </source>
</evidence>
<name>A0A314UD32_PRUYE</name>
<evidence type="ECO:0000313" key="2">
    <source>
        <dbReference type="EMBL" id="PQM35190.1"/>
    </source>
</evidence>
<proteinExistence type="predicted"/>
<reference evidence="2 3" key="1">
    <citation type="submission" date="2018-02" db="EMBL/GenBank/DDBJ databases">
        <title>Draft genome of wild Prunus yedoensis var. nudiflora.</title>
        <authorList>
            <person name="Baek S."/>
            <person name="Kim J.-H."/>
            <person name="Choi K."/>
            <person name="Kim G.-B."/>
            <person name="Cho A."/>
            <person name="Jang H."/>
            <person name="Shin C.-H."/>
            <person name="Yu H.-J."/>
            <person name="Mun J.-H."/>
        </authorList>
    </citation>
    <scope>NUCLEOTIDE SEQUENCE [LARGE SCALE GENOMIC DNA]</scope>
    <source>
        <strain evidence="3">cv. Jeju island</strain>
        <tissue evidence="2">Leaf</tissue>
    </source>
</reference>
<keyword evidence="3" id="KW-1185">Reference proteome</keyword>
<dbReference type="AlphaFoldDB" id="A0A314UD32"/>
<feature type="compositionally biased region" description="Polar residues" evidence="1">
    <location>
        <begin position="16"/>
        <end position="26"/>
    </location>
</feature>
<evidence type="ECO:0000256" key="1">
    <source>
        <dbReference type="SAM" id="MobiDB-lite"/>
    </source>
</evidence>
<dbReference type="Proteomes" id="UP000250321">
    <property type="component" value="Unassembled WGS sequence"/>
</dbReference>
<gene>
    <name evidence="2" type="ORF">Pyn_22651</name>
</gene>